<sequence length="182" mass="19859">MLDRNDDLRDGLKRAASAFKVYGPQFALAGSYALWVYGAPEPVHDVDFVVAEADAEAAEVTLRKAGFQIVHVPEDWLFKAYPDEGVLVDVLYQLNGVSVGAAMLGSAEVHDVLAIRMPVLPPTLVVSEKLRSLNEHHCDFAALLPAARAVREQVDWDAVRLATADNDFAAAFLMLIDRLGIT</sequence>
<protein>
    <recommendedName>
        <fullName evidence="3">Nucleotidyltransferase family protein</fullName>
    </recommendedName>
</protein>
<name>A0A0H5RRR2_9MYCO</name>
<dbReference type="InterPro" id="IPR043519">
    <property type="entry name" value="NT_sf"/>
</dbReference>
<reference evidence="2" key="1">
    <citation type="submission" date="2015-07" db="EMBL/GenBank/DDBJ databases">
        <authorList>
            <person name="Urmite Genomes"/>
        </authorList>
    </citation>
    <scope>NUCLEOTIDE SEQUENCE [LARGE SCALE GENOMIC DNA]</scope>
    <source>
        <strain evidence="2">type strain: ATCC 49404</strain>
    </source>
</reference>
<evidence type="ECO:0008006" key="3">
    <source>
        <dbReference type="Google" id="ProtNLM"/>
    </source>
</evidence>
<accession>A0A0H5RRR2</accession>
<dbReference type="OrthoDB" id="3394845at2"/>
<dbReference type="STRING" id="146018.BN2156_03051"/>
<dbReference type="AlphaFoldDB" id="A0A0H5RRR2"/>
<proteinExistence type="predicted"/>
<evidence type="ECO:0000313" key="1">
    <source>
        <dbReference type="EMBL" id="CRZ16187.1"/>
    </source>
</evidence>
<dbReference type="EMBL" id="CWKH01000001">
    <property type="protein sequence ID" value="CRZ16187.1"/>
    <property type="molecule type" value="Genomic_DNA"/>
</dbReference>
<gene>
    <name evidence="1" type="ORF">BN2156_03051</name>
</gene>
<organism evidence="1 2">
    <name type="scientific">Mycolicibacterium neworleansense</name>
    <dbReference type="NCBI Taxonomy" id="146018"/>
    <lineage>
        <taxon>Bacteria</taxon>
        <taxon>Bacillati</taxon>
        <taxon>Actinomycetota</taxon>
        <taxon>Actinomycetes</taxon>
        <taxon>Mycobacteriales</taxon>
        <taxon>Mycobacteriaceae</taxon>
        <taxon>Mycolicibacterium</taxon>
    </lineage>
</organism>
<dbReference type="Proteomes" id="UP000199147">
    <property type="component" value="Unassembled WGS sequence"/>
</dbReference>
<dbReference type="Gene3D" id="3.30.460.40">
    <property type="match status" value="1"/>
</dbReference>
<dbReference type="RefSeq" id="WP_090515130.1">
    <property type="nucleotide sequence ID" value="NZ_CWKH01000001.1"/>
</dbReference>
<keyword evidence="2" id="KW-1185">Reference proteome</keyword>
<evidence type="ECO:0000313" key="2">
    <source>
        <dbReference type="Proteomes" id="UP000199147"/>
    </source>
</evidence>
<dbReference type="SUPFAM" id="SSF81301">
    <property type="entry name" value="Nucleotidyltransferase"/>
    <property type="match status" value="1"/>
</dbReference>